<dbReference type="AlphaFoldDB" id="A0CKS7"/>
<sequence>MKHIYVIIENPQNAVTHAKKDLKKLLIKKRILVQLEIQIYQLLKRIMVMYSSQIIIQFIETQELKKNSRSEYNISTSQFSSNEPYRDVVAQPKQIGIKNVLKNVSQIA</sequence>
<dbReference type="KEGG" id="ptm:GSPATT00007940001"/>
<dbReference type="RefSeq" id="XP_001438791.1">
    <property type="nucleotide sequence ID" value="XM_001438754.1"/>
</dbReference>
<dbReference type="EMBL" id="CT868097">
    <property type="protein sequence ID" value="CAK71394.1"/>
    <property type="molecule type" value="Genomic_DNA"/>
</dbReference>
<evidence type="ECO:0000313" key="1">
    <source>
        <dbReference type="EMBL" id="CAK71394.1"/>
    </source>
</evidence>
<name>A0CKS7_PARTE</name>
<dbReference type="GeneID" id="5024583"/>
<organism evidence="1 2">
    <name type="scientific">Paramecium tetraurelia</name>
    <dbReference type="NCBI Taxonomy" id="5888"/>
    <lineage>
        <taxon>Eukaryota</taxon>
        <taxon>Sar</taxon>
        <taxon>Alveolata</taxon>
        <taxon>Ciliophora</taxon>
        <taxon>Intramacronucleata</taxon>
        <taxon>Oligohymenophorea</taxon>
        <taxon>Peniculida</taxon>
        <taxon>Parameciidae</taxon>
        <taxon>Paramecium</taxon>
    </lineage>
</organism>
<gene>
    <name evidence="1" type="ORF">GSPATT00007940001</name>
</gene>
<reference evidence="1 2" key="1">
    <citation type="journal article" date="2006" name="Nature">
        <title>Global trends of whole-genome duplications revealed by the ciliate Paramecium tetraurelia.</title>
        <authorList>
            <consortium name="Genoscope"/>
            <person name="Aury J.-M."/>
            <person name="Jaillon O."/>
            <person name="Duret L."/>
            <person name="Noel B."/>
            <person name="Jubin C."/>
            <person name="Porcel B.M."/>
            <person name="Segurens B."/>
            <person name="Daubin V."/>
            <person name="Anthouard V."/>
            <person name="Aiach N."/>
            <person name="Arnaiz O."/>
            <person name="Billaut A."/>
            <person name="Beisson J."/>
            <person name="Blanc I."/>
            <person name="Bouhouche K."/>
            <person name="Camara F."/>
            <person name="Duharcourt S."/>
            <person name="Guigo R."/>
            <person name="Gogendeau D."/>
            <person name="Katinka M."/>
            <person name="Keller A.-M."/>
            <person name="Kissmehl R."/>
            <person name="Klotz C."/>
            <person name="Koll F."/>
            <person name="Le Moue A."/>
            <person name="Lepere C."/>
            <person name="Malinsky S."/>
            <person name="Nowacki M."/>
            <person name="Nowak J.K."/>
            <person name="Plattner H."/>
            <person name="Poulain J."/>
            <person name="Ruiz F."/>
            <person name="Serrano V."/>
            <person name="Zagulski M."/>
            <person name="Dessen P."/>
            <person name="Betermier M."/>
            <person name="Weissenbach J."/>
            <person name="Scarpelli C."/>
            <person name="Schachter V."/>
            <person name="Sperling L."/>
            <person name="Meyer E."/>
            <person name="Cohen J."/>
            <person name="Wincker P."/>
        </authorList>
    </citation>
    <scope>NUCLEOTIDE SEQUENCE [LARGE SCALE GENOMIC DNA]</scope>
    <source>
        <strain evidence="1 2">Stock d4-2</strain>
    </source>
</reference>
<accession>A0CKS7</accession>
<proteinExistence type="predicted"/>
<dbReference type="HOGENOM" id="CLU_2202133_0_0_1"/>
<evidence type="ECO:0000313" key="2">
    <source>
        <dbReference type="Proteomes" id="UP000000600"/>
    </source>
</evidence>
<dbReference type="InParanoid" id="A0CKS7"/>
<protein>
    <submittedName>
        <fullName evidence="1">Uncharacterized protein</fullName>
    </submittedName>
</protein>
<keyword evidence="2" id="KW-1185">Reference proteome</keyword>
<dbReference type="Proteomes" id="UP000000600">
    <property type="component" value="Unassembled WGS sequence"/>
</dbReference>